<name>W7TFG0_9STRA</name>
<dbReference type="GO" id="GO:0009922">
    <property type="term" value="F:fatty acid elongase activity"/>
    <property type="evidence" value="ECO:0007669"/>
    <property type="project" value="InterPro"/>
</dbReference>
<dbReference type="GO" id="GO:0030148">
    <property type="term" value="P:sphingolipid biosynthetic process"/>
    <property type="evidence" value="ECO:0007669"/>
    <property type="project" value="TreeGrafter"/>
</dbReference>
<dbReference type="GO" id="GO:0019367">
    <property type="term" value="P:fatty acid elongation, saturated fatty acid"/>
    <property type="evidence" value="ECO:0007669"/>
    <property type="project" value="TreeGrafter"/>
</dbReference>
<evidence type="ECO:0000256" key="4">
    <source>
        <dbReference type="ARBA" id="ARBA00022692"/>
    </source>
</evidence>
<organism evidence="12 13">
    <name type="scientific">Nannochloropsis gaditana</name>
    <dbReference type="NCBI Taxonomy" id="72520"/>
    <lineage>
        <taxon>Eukaryota</taxon>
        <taxon>Sar</taxon>
        <taxon>Stramenopiles</taxon>
        <taxon>Ochrophyta</taxon>
        <taxon>Eustigmatophyceae</taxon>
        <taxon>Eustigmatales</taxon>
        <taxon>Monodopsidaceae</taxon>
        <taxon>Nannochloropsis</taxon>
    </lineage>
</organism>
<evidence type="ECO:0000313" key="12">
    <source>
        <dbReference type="EMBL" id="EWM25755.1"/>
    </source>
</evidence>
<feature type="transmembrane region" description="Helical" evidence="10">
    <location>
        <begin position="71"/>
        <end position="91"/>
    </location>
</feature>
<feature type="region of interest" description="Disordered" evidence="11">
    <location>
        <begin position="304"/>
        <end position="337"/>
    </location>
</feature>
<proteinExistence type="inferred from homology"/>
<evidence type="ECO:0000256" key="7">
    <source>
        <dbReference type="ARBA" id="ARBA00023098"/>
    </source>
</evidence>
<dbReference type="PANTHER" id="PTHR11157:SF17">
    <property type="entry name" value="ELONGATION OF VERY LONG CHAIN FATTY ACIDS PROTEIN 6"/>
    <property type="match status" value="1"/>
</dbReference>
<feature type="transmembrane region" description="Helical" evidence="10">
    <location>
        <begin position="180"/>
        <end position="198"/>
    </location>
</feature>
<keyword evidence="8 10" id="KW-0472">Membrane</keyword>
<dbReference type="Pfam" id="PF01151">
    <property type="entry name" value="ELO"/>
    <property type="match status" value="1"/>
</dbReference>
<keyword evidence="4 10" id="KW-0812">Transmembrane</keyword>
<dbReference type="OrthoDB" id="10259681at2759"/>
<dbReference type="EMBL" id="AZIL01000834">
    <property type="protein sequence ID" value="EWM25755.1"/>
    <property type="molecule type" value="Genomic_DNA"/>
</dbReference>
<evidence type="ECO:0000256" key="11">
    <source>
        <dbReference type="SAM" id="MobiDB-lite"/>
    </source>
</evidence>
<dbReference type="GO" id="GO:0034626">
    <property type="term" value="P:fatty acid elongation, polyunsaturated fatty acid"/>
    <property type="evidence" value="ECO:0007669"/>
    <property type="project" value="TreeGrafter"/>
</dbReference>
<accession>W7TFG0</accession>
<evidence type="ECO:0000313" key="13">
    <source>
        <dbReference type="Proteomes" id="UP000019335"/>
    </source>
</evidence>
<dbReference type="InterPro" id="IPR002076">
    <property type="entry name" value="ELO_fam"/>
</dbReference>
<feature type="transmembrane region" description="Helical" evidence="10">
    <location>
        <begin position="204"/>
        <end position="224"/>
    </location>
</feature>
<comment type="catalytic activity">
    <reaction evidence="10">
        <text>an acyl-CoA + malonyl-CoA + H(+) = a 3-oxoacyl-CoA + CO2 + CoA</text>
        <dbReference type="Rhea" id="RHEA:50252"/>
        <dbReference type="ChEBI" id="CHEBI:15378"/>
        <dbReference type="ChEBI" id="CHEBI:16526"/>
        <dbReference type="ChEBI" id="CHEBI:57287"/>
        <dbReference type="ChEBI" id="CHEBI:57384"/>
        <dbReference type="ChEBI" id="CHEBI:58342"/>
        <dbReference type="ChEBI" id="CHEBI:90726"/>
    </reaction>
    <physiologicalReaction direction="left-to-right" evidence="10">
        <dbReference type="Rhea" id="RHEA:50253"/>
    </physiologicalReaction>
</comment>
<dbReference type="EC" id="2.3.1.-" evidence="10"/>
<keyword evidence="5 10" id="KW-0276">Fatty acid metabolism</keyword>
<keyword evidence="6 10" id="KW-1133">Transmembrane helix</keyword>
<protein>
    <recommendedName>
        <fullName evidence="10">Elongation of fatty acids protein</fullName>
        <ecNumber evidence="10">2.3.1.-</ecNumber>
    </recommendedName>
</protein>
<evidence type="ECO:0000256" key="10">
    <source>
        <dbReference type="RuleBase" id="RU361115"/>
    </source>
</evidence>
<evidence type="ECO:0000256" key="2">
    <source>
        <dbReference type="ARBA" id="ARBA00022516"/>
    </source>
</evidence>
<feature type="transmembrane region" description="Helical" evidence="10">
    <location>
        <begin position="236"/>
        <end position="261"/>
    </location>
</feature>
<reference evidence="12 13" key="1">
    <citation type="journal article" date="2014" name="Mol. Plant">
        <title>Chromosome Scale Genome Assembly and Transcriptome Profiling of Nannochloropsis gaditana in Nitrogen Depletion.</title>
        <authorList>
            <person name="Corteggiani Carpinelli E."/>
            <person name="Telatin A."/>
            <person name="Vitulo N."/>
            <person name="Forcato C."/>
            <person name="D'Angelo M."/>
            <person name="Schiavon R."/>
            <person name="Vezzi A."/>
            <person name="Giacometti G.M."/>
            <person name="Morosinotto T."/>
            <person name="Valle G."/>
        </authorList>
    </citation>
    <scope>NUCLEOTIDE SEQUENCE [LARGE SCALE GENOMIC DNA]</scope>
    <source>
        <strain evidence="12 13">B-31</strain>
    </source>
</reference>
<gene>
    <name evidence="12" type="ORF">Naga_100162g5</name>
</gene>
<dbReference type="GO" id="GO:0005789">
    <property type="term" value="C:endoplasmic reticulum membrane"/>
    <property type="evidence" value="ECO:0007669"/>
    <property type="project" value="TreeGrafter"/>
</dbReference>
<dbReference type="PANTHER" id="PTHR11157">
    <property type="entry name" value="FATTY ACID ACYL TRANSFERASE-RELATED"/>
    <property type="match status" value="1"/>
</dbReference>
<feature type="transmembrane region" description="Helical" evidence="10">
    <location>
        <begin position="103"/>
        <end position="129"/>
    </location>
</feature>
<dbReference type="GO" id="GO:0034625">
    <property type="term" value="P:fatty acid elongation, monounsaturated fatty acid"/>
    <property type="evidence" value="ECO:0007669"/>
    <property type="project" value="TreeGrafter"/>
</dbReference>
<feature type="compositionally biased region" description="Basic and acidic residues" evidence="11">
    <location>
        <begin position="310"/>
        <end position="321"/>
    </location>
</feature>
<keyword evidence="7 10" id="KW-0443">Lipid metabolism</keyword>
<keyword evidence="13" id="KW-1185">Reference proteome</keyword>
<keyword evidence="2 10" id="KW-0444">Lipid biosynthesis</keyword>
<keyword evidence="9 10" id="KW-0275">Fatty acid biosynthesis</keyword>
<dbReference type="SMR" id="W7TFG0"/>
<evidence type="ECO:0000256" key="5">
    <source>
        <dbReference type="ARBA" id="ARBA00022832"/>
    </source>
</evidence>
<evidence type="ECO:0000256" key="8">
    <source>
        <dbReference type="ARBA" id="ARBA00023136"/>
    </source>
</evidence>
<dbReference type="Proteomes" id="UP000019335">
    <property type="component" value="Chromosome 10"/>
</dbReference>
<sequence length="337" mass="38583">MSEALANLSHPCTSSLYCPPSSLVPVTRELAGHTYTFLQFWQLFPWSEPFYTRLEKEFDVRPWYLFVHANGWLPVVSIILYAAMVLLLPPITSKRPVKCDTALAYWNLLLAAFSILGALRIVPHLLWFLTTHSFKETVCTPPERMNGDGASGLWCLLFTLSKLVELVDTMFVCLKGRKPIFLHWYHHVTVLSFTWAAYSARHPGMYFIAMNYTVHAVMYSYYFLMAIKAKPKWLNPIYITFLQIFQMVAGVIITVYGFIYARDPSTCGVVPSVLYFQSVIYGSYLYLFLEFLVKRFFCPPQSVPPASRPVGKEDQGREEGWKTAMTNGAGTHFKKAQ</sequence>
<comment type="similarity">
    <text evidence="10">Belongs to the ELO family.</text>
</comment>
<dbReference type="GO" id="GO:0042761">
    <property type="term" value="P:very long-chain fatty acid biosynthetic process"/>
    <property type="evidence" value="ECO:0007669"/>
    <property type="project" value="TreeGrafter"/>
</dbReference>
<evidence type="ECO:0000256" key="3">
    <source>
        <dbReference type="ARBA" id="ARBA00022679"/>
    </source>
</evidence>
<comment type="subcellular location">
    <subcellularLocation>
        <location evidence="1">Membrane</location>
        <topology evidence="1">Multi-pass membrane protein</topology>
    </subcellularLocation>
</comment>
<comment type="caution">
    <text evidence="12">The sequence shown here is derived from an EMBL/GenBank/DDBJ whole genome shotgun (WGS) entry which is preliminary data.</text>
</comment>
<keyword evidence="3 10" id="KW-0808">Transferase</keyword>
<evidence type="ECO:0000256" key="6">
    <source>
        <dbReference type="ARBA" id="ARBA00022989"/>
    </source>
</evidence>
<feature type="transmembrane region" description="Helical" evidence="10">
    <location>
        <begin position="273"/>
        <end position="293"/>
    </location>
</feature>
<dbReference type="AlphaFoldDB" id="W7TFG0"/>
<evidence type="ECO:0000256" key="9">
    <source>
        <dbReference type="ARBA" id="ARBA00023160"/>
    </source>
</evidence>
<evidence type="ECO:0000256" key="1">
    <source>
        <dbReference type="ARBA" id="ARBA00004141"/>
    </source>
</evidence>